<evidence type="ECO:0000256" key="1">
    <source>
        <dbReference type="ARBA" id="ARBA00012528"/>
    </source>
</evidence>
<dbReference type="Gene3D" id="3.30.70.270">
    <property type="match status" value="1"/>
</dbReference>
<accession>A0A6M8EF66</accession>
<organism evidence="4 5">
    <name type="scientific">Arcobacter acticola</name>
    <dbReference type="NCBI Taxonomy" id="1849015"/>
    <lineage>
        <taxon>Bacteria</taxon>
        <taxon>Pseudomonadati</taxon>
        <taxon>Campylobacterota</taxon>
        <taxon>Epsilonproteobacteria</taxon>
        <taxon>Campylobacterales</taxon>
        <taxon>Arcobacteraceae</taxon>
        <taxon>Arcobacter</taxon>
    </lineage>
</organism>
<dbReference type="NCBIfam" id="TIGR00254">
    <property type="entry name" value="GGDEF"/>
    <property type="match status" value="1"/>
</dbReference>
<dbReference type="EMBL" id="CP042652">
    <property type="protein sequence ID" value="QKE29220.1"/>
    <property type="molecule type" value="Genomic_DNA"/>
</dbReference>
<dbReference type="SUPFAM" id="SSF55073">
    <property type="entry name" value="Nucleotide cyclase"/>
    <property type="match status" value="1"/>
</dbReference>
<dbReference type="InterPro" id="IPR029787">
    <property type="entry name" value="Nucleotide_cyclase"/>
</dbReference>
<dbReference type="RefSeq" id="WP_172126779.1">
    <property type="nucleotide sequence ID" value="NZ_CP042652.1"/>
</dbReference>
<evidence type="ECO:0000256" key="2">
    <source>
        <dbReference type="ARBA" id="ARBA00034247"/>
    </source>
</evidence>
<dbReference type="GO" id="GO:0043709">
    <property type="term" value="P:cell adhesion involved in single-species biofilm formation"/>
    <property type="evidence" value="ECO:0007669"/>
    <property type="project" value="TreeGrafter"/>
</dbReference>
<evidence type="ECO:0000313" key="4">
    <source>
        <dbReference type="EMBL" id="QKE29220.1"/>
    </source>
</evidence>
<sequence length="307" mass="35453">MLYNQIFFKSILDTVENHIVVIDKNGDIIFTNKSWNSFGENNHCITNASDWQKINYLEVCDKSSLNGESFGFEAAVGIRKVIENKEKTFYLEYPCHGKKEKRWFLMSVESFIFEKTEYFVISHQTITKRKLAEDKALKLSLVDGLTNIYNRRAFNRFIKEELKRWKRQKTPISLALLDIDYFKLLNDTYGHLEGDNCLKKIGKVLKKNIKRAGDICARYGGEEFALVLGNTSNENALLLIDKIKKDIKKHKIPNEKSTVSPIVTISIGLITINTDIDTDEKEIIKKADELLYQAKQNGRNQVISKIE</sequence>
<dbReference type="GO" id="GO:1902201">
    <property type="term" value="P:negative regulation of bacterial-type flagellum-dependent cell motility"/>
    <property type="evidence" value="ECO:0007669"/>
    <property type="project" value="TreeGrafter"/>
</dbReference>
<dbReference type="Proteomes" id="UP000503483">
    <property type="component" value="Chromosome"/>
</dbReference>
<dbReference type="PROSITE" id="PS50887">
    <property type="entry name" value="GGDEF"/>
    <property type="match status" value="1"/>
</dbReference>
<dbReference type="PANTHER" id="PTHR45138:SF9">
    <property type="entry name" value="DIGUANYLATE CYCLASE DGCM-RELATED"/>
    <property type="match status" value="1"/>
</dbReference>
<dbReference type="GO" id="GO:0052621">
    <property type="term" value="F:diguanylate cyclase activity"/>
    <property type="evidence" value="ECO:0007669"/>
    <property type="project" value="UniProtKB-EC"/>
</dbReference>
<keyword evidence="5" id="KW-1185">Reference proteome</keyword>
<dbReference type="Gene3D" id="3.30.450.20">
    <property type="entry name" value="PAS domain"/>
    <property type="match status" value="1"/>
</dbReference>
<feature type="domain" description="GGDEF" evidence="3">
    <location>
        <begin position="170"/>
        <end position="307"/>
    </location>
</feature>
<dbReference type="Pfam" id="PF00990">
    <property type="entry name" value="GGDEF"/>
    <property type="match status" value="1"/>
</dbReference>
<dbReference type="AlphaFoldDB" id="A0A6M8EF66"/>
<dbReference type="CDD" id="cd01949">
    <property type="entry name" value="GGDEF"/>
    <property type="match status" value="1"/>
</dbReference>
<gene>
    <name evidence="4" type="ORF">AACT_2090</name>
</gene>
<proteinExistence type="predicted"/>
<dbReference type="SMART" id="SM00267">
    <property type="entry name" value="GGDEF"/>
    <property type="match status" value="1"/>
</dbReference>
<reference evidence="4 5" key="1">
    <citation type="submission" date="2019-08" db="EMBL/GenBank/DDBJ databases">
        <title>Complete genome sequence of Arcobacter acticola.</title>
        <authorList>
            <person name="Miller W."/>
        </authorList>
    </citation>
    <scope>NUCLEOTIDE SEQUENCE [LARGE SCALE GENOMIC DNA]</scope>
    <source>
        <strain evidence="4 5">KCTC 52212</strain>
    </source>
</reference>
<dbReference type="GO" id="GO:0005886">
    <property type="term" value="C:plasma membrane"/>
    <property type="evidence" value="ECO:0007669"/>
    <property type="project" value="TreeGrafter"/>
</dbReference>
<evidence type="ECO:0000313" key="5">
    <source>
        <dbReference type="Proteomes" id="UP000503483"/>
    </source>
</evidence>
<dbReference type="InterPro" id="IPR043128">
    <property type="entry name" value="Rev_trsase/Diguanyl_cyclase"/>
</dbReference>
<dbReference type="KEGG" id="paco:AACT_2090"/>
<protein>
    <recommendedName>
        <fullName evidence="1">diguanylate cyclase</fullName>
        <ecNumber evidence="1">2.7.7.65</ecNumber>
    </recommendedName>
</protein>
<dbReference type="InterPro" id="IPR050469">
    <property type="entry name" value="Diguanylate_Cyclase"/>
</dbReference>
<evidence type="ECO:0000259" key="3">
    <source>
        <dbReference type="PROSITE" id="PS50887"/>
    </source>
</evidence>
<dbReference type="InterPro" id="IPR000160">
    <property type="entry name" value="GGDEF_dom"/>
</dbReference>
<dbReference type="EC" id="2.7.7.65" evidence="1"/>
<dbReference type="FunFam" id="3.30.70.270:FF:000001">
    <property type="entry name" value="Diguanylate cyclase domain protein"/>
    <property type="match status" value="1"/>
</dbReference>
<dbReference type="PANTHER" id="PTHR45138">
    <property type="entry name" value="REGULATORY COMPONENTS OF SENSORY TRANSDUCTION SYSTEM"/>
    <property type="match status" value="1"/>
</dbReference>
<comment type="catalytic activity">
    <reaction evidence="2">
        <text>2 GTP = 3',3'-c-di-GMP + 2 diphosphate</text>
        <dbReference type="Rhea" id="RHEA:24898"/>
        <dbReference type="ChEBI" id="CHEBI:33019"/>
        <dbReference type="ChEBI" id="CHEBI:37565"/>
        <dbReference type="ChEBI" id="CHEBI:58805"/>
        <dbReference type="EC" id="2.7.7.65"/>
    </reaction>
</comment>
<name>A0A6M8EF66_9BACT</name>